<geneLocation type="plasmid" evidence="6">
    <name>prccge525c</name>
</geneLocation>
<organism evidence="5 6">
    <name type="scientific">Rhizobium jaguaris</name>
    <dbReference type="NCBI Taxonomy" id="1312183"/>
    <lineage>
        <taxon>Bacteria</taxon>
        <taxon>Pseudomonadati</taxon>
        <taxon>Pseudomonadota</taxon>
        <taxon>Alphaproteobacteria</taxon>
        <taxon>Hyphomicrobiales</taxon>
        <taxon>Rhizobiaceae</taxon>
        <taxon>Rhizobium/Agrobacterium group</taxon>
        <taxon>Rhizobium</taxon>
    </lineage>
</organism>
<dbReference type="PROSITE" id="PS50949">
    <property type="entry name" value="HTH_GNTR"/>
    <property type="match status" value="1"/>
</dbReference>
<proteinExistence type="predicted"/>
<keyword evidence="3" id="KW-0804">Transcription</keyword>
<dbReference type="Gene3D" id="1.10.10.10">
    <property type="entry name" value="Winged helix-like DNA-binding domain superfamily/Winged helix DNA-binding domain"/>
    <property type="match status" value="1"/>
</dbReference>
<keyword evidence="6" id="KW-1185">Reference proteome</keyword>
<dbReference type="CDD" id="cd07377">
    <property type="entry name" value="WHTH_GntR"/>
    <property type="match status" value="1"/>
</dbReference>
<evidence type="ECO:0000259" key="4">
    <source>
        <dbReference type="PROSITE" id="PS50949"/>
    </source>
</evidence>
<reference evidence="5 6" key="1">
    <citation type="submission" date="2018-10" db="EMBL/GenBank/DDBJ databases">
        <title>Rhizobium etli, R. leguminosarum and a new Rhizobium genospecies from Phaseolus dumosus.</title>
        <authorList>
            <person name="Ramirez-Puebla S.T."/>
            <person name="Rogel-Hernandez M.A."/>
            <person name="Guerrero G."/>
            <person name="Ormeno-Orrillo E."/>
            <person name="Martinez-Romero J.C."/>
            <person name="Negrete-Yankelevich S."/>
            <person name="Martinez-Romero E."/>
        </authorList>
    </citation>
    <scope>NUCLEOTIDE SEQUENCE [LARGE SCALE GENOMIC DNA]</scope>
    <source>
        <strain evidence="5 6">CCGE525</strain>
        <plasmid evidence="6">prccge525c</plasmid>
    </source>
</reference>
<keyword evidence="1" id="KW-0805">Transcription regulation</keyword>
<keyword evidence="5" id="KW-0614">Plasmid</keyword>
<sequence length="267" mass="29586">MFDVQSPFLLTGTPDSVSMAENKLRHAIISGALAPGERLSEIEICRDYGLGRGIVRAALVRMAHSGFVASQPRSGWKVTPITAIGLREAILGRRQLEPLLADVELPPEEFMRVETLCDMHAALTAAQATGLDEQMVLARRYERQLKHLLAMHLKAPLIAGWLENLWDKSDRYIGFLEVSGTQKFPLVDWSAFVEAKRVGRTEAAREFLAEVCEAFARFAQVRFLESDVAAIEAASKKSRAPVDANLRDAEFPATVLSKNEVNPKRTS</sequence>
<accession>A0A387G581</accession>
<evidence type="ECO:0000313" key="5">
    <source>
        <dbReference type="EMBL" id="AYG63171.1"/>
    </source>
</evidence>
<dbReference type="GO" id="GO:0003677">
    <property type="term" value="F:DNA binding"/>
    <property type="evidence" value="ECO:0007669"/>
    <property type="project" value="UniProtKB-KW"/>
</dbReference>
<dbReference type="PANTHER" id="PTHR43537:SF24">
    <property type="entry name" value="GLUCONATE OPERON TRANSCRIPTIONAL REPRESSOR"/>
    <property type="match status" value="1"/>
</dbReference>
<evidence type="ECO:0000256" key="1">
    <source>
        <dbReference type="ARBA" id="ARBA00023015"/>
    </source>
</evidence>
<dbReference type="PANTHER" id="PTHR43537">
    <property type="entry name" value="TRANSCRIPTIONAL REGULATOR, GNTR FAMILY"/>
    <property type="match status" value="1"/>
</dbReference>
<evidence type="ECO:0000313" key="6">
    <source>
        <dbReference type="Proteomes" id="UP000282195"/>
    </source>
</evidence>
<dbReference type="SUPFAM" id="SSF46785">
    <property type="entry name" value="Winged helix' DNA-binding domain"/>
    <property type="match status" value="1"/>
</dbReference>
<protein>
    <submittedName>
        <fullName evidence="5">GntR family transcriptional regulator</fullName>
    </submittedName>
</protein>
<dbReference type="Pfam" id="PF00392">
    <property type="entry name" value="GntR"/>
    <property type="match status" value="1"/>
</dbReference>
<dbReference type="EMBL" id="CP032695">
    <property type="protein sequence ID" value="AYG63171.1"/>
    <property type="molecule type" value="Genomic_DNA"/>
</dbReference>
<keyword evidence="2" id="KW-0238">DNA-binding</keyword>
<dbReference type="InterPro" id="IPR036390">
    <property type="entry name" value="WH_DNA-bd_sf"/>
</dbReference>
<evidence type="ECO:0000256" key="3">
    <source>
        <dbReference type="ARBA" id="ARBA00023163"/>
    </source>
</evidence>
<feature type="domain" description="HTH gntR-type" evidence="4">
    <location>
        <begin position="14"/>
        <end position="81"/>
    </location>
</feature>
<dbReference type="OrthoDB" id="8638122at2"/>
<dbReference type="Proteomes" id="UP000282195">
    <property type="component" value="Plasmid pRCCGE525c"/>
</dbReference>
<evidence type="ECO:0000256" key="2">
    <source>
        <dbReference type="ARBA" id="ARBA00023125"/>
    </source>
</evidence>
<name>A0A387G581_9HYPH</name>
<gene>
    <name evidence="5" type="ORF">CCGE525_31260</name>
</gene>
<dbReference type="InterPro" id="IPR036388">
    <property type="entry name" value="WH-like_DNA-bd_sf"/>
</dbReference>
<dbReference type="AlphaFoldDB" id="A0A387G581"/>
<dbReference type="GO" id="GO:0003700">
    <property type="term" value="F:DNA-binding transcription factor activity"/>
    <property type="evidence" value="ECO:0007669"/>
    <property type="project" value="InterPro"/>
</dbReference>
<dbReference type="SMART" id="SM00345">
    <property type="entry name" value="HTH_GNTR"/>
    <property type="match status" value="1"/>
</dbReference>
<dbReference type="KEGG" id="rjg:CCGE525_31260"/>
<dbReference type="InterPro" id="IPR000524">
    <property type="entry name" value="Tscrpt_reg_HTH_GntR"/>
</dbReference>